<feature type="transmembrane region" description="Helical" evidence="1">
    <location>
        <begin position="86"/>
        <end position="119"/>
    </location>
</feature>
<evidence type="ECO:0000259" key="3">
    <source>
        <dbReference type="PROSITE" id="PS50883"/>
    </source>
</evidence>
<dbReference type="AlphaFoldDB" id="A0A4Q7NQF4"/>
<comment type="caution">
    <text evidence="5">The sequence shown here is derived from an EMBL/GenBank/DDBJ whole genome shotgun (WGS) entry which is preliminary data.</text>
</comment>
<dbReference type="SMART" id="SM00052">
    <property type="entry name" value="EAL"/>
    <property type="match status" value="1"/>
</dbReference>
<feature type="domain" description="EAL" evidence="3">
    <location>
        <begin position="457"/>
        <end position="712"/>
    </location>
</feature>
<gene>
    <name evidence="5" type="ORF">EV189_2661</name>
</gene>
<dbReference type="CDD" id="cd01949">
    <property type="entry name" value="GGDEF"/>
    <property type="match status" value="1"/>
</dbReference>
<evidence type="ECO:0000259" key="2">
    <source>
        <dbReference type="PROSITE" id="PS50112"/>
    </source>
</evidence>
<proteinExistence type="predicted"/>
<dbReference type="NCBIfam" id="TIGR00254">
    <property type="entry name" value="GGDEF"/>
    <property type="match status" value="1"/>
</dbReference>
<evidence type="ECO:0000256" key="1">
    <source>
        <dbReference type="SAM" id="Phobius"/>
    </source>
</evidence>
<dbReference type="PROSITE" id="PS50883">
    <property type="entry name" value="EAL"/>
    <property type="match status" value="1"/>
</dbReference>
<dbReference type="InterPro" id="IPR029787">
    <property type="entry name" value="Nucleotide_cyclase"/>
</dbReference>
<organism evidence="5 6">
    <name type="scientific">Motilibacter rhizosphaerae</name>
    <dbReference type="NCBI Taxonomy" id="598652"/>
    <lineage>
        <taxon>Bacteria</taxon>
        <taxon>Bacillati</taxon>
        <taxon>Actinomycetota</taxon>
        <taxon>Actinomycetes</taxon>
        <taxon>Motilibacterales</taxon>
        <taxon>Motilibacteraceae</taxon>
        <taxon>Motilibacter</taxon>
    </lineage>
</organism>
<keyword evidence="6" id="KW-1185">Reference proteome</keyword>
<dbReference type="Gene3D" id="3.30.70.270">
    <property type="match status" value="1"/>
</dbReference>
<dbReference type="PROSITE" id="PS50112">
    <property type="entry name" value="PAS"/>
    <property type="match status" value="1"/>
</dbReference>
<dbReference type="InterPro" id="IPR000014">
    <property type="entry name" value="PAS"/>
</dbReference>
<dbReference type="InterPro" id="IPR001633">
    <property type="entry name" value="EAL_dom"/>
</dbReference>
<sequence>MRRLTARSFGGSALVGCVSMLLSLPDVEGGQGLATACISVVALLTGIAFFVLPFSRWPRAAVTPALPLFAGLVAWANAIAPNPFDSGFFLVALAVLVGMALPSGGSLLVAPLLCVAFYLPVAQWADAAQTTELRRAVPDVLVVCVLVGELVAYLVTKLTRAAAELHEHDERRFAALVENSPDITIIVGRDRRVQYASRALEELLGVPADTLPGVLFDELLDSRLHPADRAIPVGYLGPGEHDIRVREAGGGWRTIEYVISPGQDGSIVVSARDVTERRRLESEVRERALHDGLTGLPNRALLEERLAGLDAEGAAYALVYCGIDGFRTINDRLGRAGGDLVLRTVAGRLAAVAPGTGSPAHLEGDEFALLLPGVALEGAEQAASDLLAAVARPIELPGIGRTTLTASLGIAGTWSGGPDAERDVLGDADIAMYDAKSAGGGVARVYGPSLRQELMADLALREGVALALQEEQLRLHFQPIVDVATGVPHGMEALIRWQHPERGLVGPFAFLETAEAMGLMGAIDRWVLRTACCTMARLSRTVPELATAYVSANVSPARLEEDGFAGEVLAVLAESGLPPEQLVLEITESAALGVERVVEAVRQLRAMGIRFAVDDFGTGYSSLSYLQRLDFDILKVDKSFTDEVTEQQESAHLVEVIARLADSLGLHTVVEGVETEVQAAALRRLGVASAQGYLYARPVAPEELARVLPAIAAARV</sequence>
<dbReference type="Pfam" id="PF08448">
    <property type="entry name" value="PAS_4"/>
    <property type="match status" value="1"/>
</dbReference>
<feature type="transmembrane region" description="Helical" evidence="1">
    <location>
        <begin position="61"/>
        <end position="80"/>
    </location>
</feature>
<feature type="domain" description="GGDEF" evidence="4">
    <location>
        <begin position="314"/>
        <end position="448"/>
    </location>
</feature>
<accession>A0A4Q7NQF4</accession>
<feature type="transmembrane region" description="Helical" evidence="1">
    <location>
        <begin position="33"/>
        <end position="54"/>
    </location>
</feature>
<dbReference type="Gene3D" id="3.20.20.450">
    <property type="entry name" value="EAL domain"/>
    <property type="match status" value="1"/>
</dbReference>
<dbReference type="SUPFAM" id="SSF55073">
    <property type="entry name" value="Nucleotide cyclase"/>
    <property type="match status" value="1"/>
</dbReference>
<dbReference type="RefSeq" id="WP_165400285.1">
    <property type="nucleotide sequence ID" value="NZ_SGXD01000003.1"/>
</dbReference>
<dbReference type="SUPFAM" id="SSF55785">
    <property type="entry name" value="PYP-like sensor domain (PAS domain)"/>
    <property type="match status" value="1"/>
</dbReference>
<dbReference type="InterPro" id="IPR035965">
    <property type="entry name" value="PAS-like_dom_sf"/>
</dbReference>
<feature type="domain" description="PAS" evidence="2">
    <location>
        <begin position="169"/>
        <end position="229"/>
    </location>
</feature>
<protein>
    <submittedName>
        <fullName evidence="5">PAS domain S-box-containing protein/diguanylate cyclase (GGDEF)-like protein</fullName>
    </submittedName>
</protein>
<keyword evidence="1" id="KW-0472">Membrane</keyword>
<name>A0A4Q7NQF4_9ACTN</name>
<dbReference type="PANTHER" id="PTHR44757:SF2">
    <property type="entry name" value="BIOFILM ARCHITECTURE MAINTENANCE PROTEIN MBAA"/>
    <property type="match status" value="1"/>
</dbReference>
<keyword evidence="1" id="KW-1133">Transmembrane helix</keyword>
<dbReference type="InterPro" id="IPR043128">
    <property type="entry name" value="Rev_trsase/Diguanyl_cyclase"/>
</dbReference>
<feature type="transmembrane region" description="Helical" evidence="1">
    <location>
        <begin position="140"/>
        <end position="156"/>
    </location>
</feature>
<keyword evidence="1" id="KW-0812">Transmembrane</keyword>
<dbReference type="PROSITE" id="PS50887">
    <property type="entry name" value="GGDEF"/>
    <property type="match status" value="1"/>
</dbReference>
<dbReference type="NCBIfam" id="TIGR00229">
    <property type="entry name" value="sensory_box"/>
    <property type="match status" value="1"/>
</dbReference>
<dbReference type="Gene3D" id="3.30.450.20">
    <property type="entry name" value="PAS domain"/>
    <property type="match status" value="1"/>
</dbReference>
<evidence type="ECO:0000313" key="6">
    <source>
        <dbReference type="Proteomes" id="UP000293638"/>
    </source>
</evidence>
<dbReference type="PANTHER" id="PTHR44757">
    <property type="entry name" value="DIGUANYLATE CYCLASE DGCP"/>
    <property type="match status" value="1"/>
</dbReference>
<dbReference type="Pfam" id="PF00563">
    <property type="entry name" value="EAL"/>
    <property type="match status" value="1"/>
</dbReference>
<evidence type="ECO:0000259" key="4">
    <source>
        <dbReference type="PROSITE" id="PS50887"/>
    </source>
</evidence>
<dbReference type="Pfam" id="PF00990">
    <property type="entry name" value="GGDEF"/>
    <property type="match status" value="1"/>
</dbReference>
<dbReference type="SMART" id="SM00091">
    <property type="entry name" value="PAS"/>
    <property type="match status" value="1"/>
</dbReference>
<evidence type="ECO:0000313" key="5">
    <source>
        <dbReference type="EMBL" id="RZS87236.1"/>
    </source>
</evidence>
<dbReference type="SUPFAM" id="SSF141868">
    <property type="entry name" value="EAL domain-like"/>
    <property type="match status" value="1"/>
</dbReference>
<dbReference type="SMART" id="SM00267">
    <property type="entry name" value="GGDEF"/>
    <property type="match status" value="1"/>
</dbReference>
<dbReference type="InterPro" id="IPR052155">
    <property type="entry name" value="Biofilm_reg_signaling"/>
</dbReference>
<dbReference type="InterPro" id="IPR035919">
    <property type="entry name" value="EAL_sf"/>
</dbReference>
<dbReference type="InterPro" id="IPR013656">
    <property type="entry name" value="PAS_4"/>
</dbReference>
<dbReference type="InterPro" id="IPR000160">
    <property type="entry name" value="GGDEF_dom"/>
</dbReference>
<dbReference type="CDD" id="cd01948">
    <property type="entry name" value="EAL"/>
    <property type="match status" value="1"/>
</dbReference>
<dbReference type="EMBL" id="SGXD01000003">
    <property type="protein sequence ID" value="RZS87236.1"/>
    <property type="molecule type" value="Genomic_DNA"/>
</dbReference>
<reference evidence="5 6" key="1">
    <citation type="submission" date="2019-02" db="EMBL/GenBank/DDBJ databases">
        <title>Genomic Encyclopedia of Type Strains, Phase IV (KMG-IV): sequencing the most valuable type-strain genomes for metagenomic binning, comparative biology and taxonomic classification.</title>
        <authorList>
            <person name="Goeker M."/>
        </authorList>
    </citation>
    <scope>NUCLEOTIDE SEQUENCE [LARGE SCALE GENOMIC DNA]</scope>
    <source>
        <strain evidence="5 6">DSM 45622</strain>
    </source>
</reference>
<dbReference type="Proteomes" id="UP000293638">
    <property type="component" value="Unassembled WGS sequence"/>
</dbReference>
<dbReference type="CDD" id="cd00130">
    <property type="entry name" value="PAS"/>
    <property type="match status" value="1"/>
</dbReference>